<proteinExistence type="predicted"/>
<evidence type="ECO:0000313" key="11">
    <source>
        <dbReference type="EMBL" id="CAF4588154.1"/>
    </source>
</evidence>
<protein>
    <recommendedName>
        <fullName evidence="15">Transmembrane protein</fullName>
    </recommendedName>
</protein>
<dbReference type="Proteomes" id="UP000663825">
    <property type="component" value="Unassembled WGS sequence"/>
</dbReference>
<evidence type="ECO:0008006" key="15">
    <source>
        <dbReference type="Google" id="ProtNLM"/>
    </source>
</evidence>
<dbReference type="EMBL" id="CAJNYD010000223">
    <property type="protein sequence ID" value="CAF3230885.1"/>
    <property type="molecule type" value="Genomic_DNA"/>
</dbReference>
<evidence type="ECO:0000313" key="14">
    <source>
        <dbReference type="Proteomes" id="UP000663873"/>
    </source>
</evidence>
<dbReference type="Proteomes" id="UP000663865">
    <property type="component" value="Unassembled WGS sequence"/>
</dbReference>
<name>A0A817XJ17_9BILA</name>
<dbReference type="Proteomes" id="UP000663833">
    <property type="component" value="Unassembled WGS sequence"/>
</dbReference>
<dbReference type="Proteomes" id="UP000663873">
    <property type="component" value="Unassembled WGS sequence"/>
</dbReference>
<evidence type="ECO:0000256" key="2">
    <source>
        <dbReference type="SAM" id="Phobius"/>
    </source>
</evidence>
<evidence type="ECO:0000313" key="6">
    <source>
        <dbReference type="EMBL" id="CAF3380192.1"/>
    </source>
</evidence>
<feature type="compositionally biased region" description="Low complexity" evidence="1">
    <location>
        <begin position="124"/>
        <end position="142"/>
    </location>
</feature>
<keyword evidence="2" id="KW-0472">Membrane</keyword>
<dbReference type="Proteomes" id="UP000663862">
    <property type="component" value="Unassembled WGS sequence"/>
</dbReference>
<evidence type="ECO:0000313" key="10">
    <source>
        <dbReference type="EMBL" id="CAF4485751.1"/>
    </source>
</evidence>
<feature type="region of interest" description="Disordered" evidence="1">
    <location>
        <begin position="114"/>
        <end position="142"/>
    </location>
</feature>
<sequence length="142" mass="15968">MSRDGTKNAKSYMNEQAAKKVPSKPKGRSFCCSMFVYTFVFVSGVVVATILPDLVGHHFKQPYGKEYGVMVEQVFKDLPKHLNRLSETAVVLGRDLANRVWDLKDELARRVESFSNQNPDAAKTKSATQRPTTRTTTRPSTK</sequence>
<dbReference type="EMBL" id="CAJOBQ010001421">
    <property type="protein sequence ID" value="CAF4485751.1"/>
    <property type="molecule type" value="Genomic_DNA"/>
</dbReference>
<dbReference type="EMBL" id="CAJOBP010005685">
    <property type="protein sequence ID" value="CAF4475563.1"/>
    <property type="molecule type" value="Genomic_DNA"/>
</dbReference>
<keyword evidence="14" id="KW-1185">Reference proteome</keyword>
<evidence type="ECO:0000313" key="12">
    <source>
        <dbReference type="EMBL" id="CAF4722724.1"/>
    </source>
</evidence>
<dbReference type="EMBL" id="CAJNYU010000499">
    <property type="protein sequence ID" value="CAF3365931.1"/>
    <property type="molecule type" value="Genomic_DNA"/>
</dbReference>
<keyword evidence="2" id="KW-1133">Transmembrane helix</keyword>
<evidence type="ECO:0000313" key="8">
    <source>
        <dbReference type="EMBL" id="CAF4416982.1"/>
    </source>
</evidence>
<dbReference type="OrthoDB" id="10037186at2759"/>
<dbReference type="EMBL" id="CAJOBS010001366">
    <property type="protein sequence ID" value="CAF4722724.1"/>
    <property type="molecule type" value="Genomic_DNA"/>
</dbReference>
<dbReference type="EMBL" id="CAJOBR010001211">
    <property type="protein sequence ID" value="CAF4588154.1"/>
    <property type="molecule type" value="Genomic_DNA"/>
</dbReference>
<reference evidence="5" key="1">
    <citation type="submission" date="2021-02" db="EMBL/GenBank/DDBJ databases">
        <authorList>
            <person name="Nowell W R."/>
        </authorList>
    </citation>
    <scope>NUCLEOTIDE SEQUENCE</scope>
</reference>
<evidence type="ECO:0000313" key="7">
    <source>
        <dbReference type="EMBL" id="CAF3388931.1"/>
    </source>
</evidence>
<evidence type="ECO:0000313" key="4">
    <source>
        <dbReference type="EMBL" id="CAF3365931.1"/>
    </source>
</evidence>
<evidence type="ECO:0000313" key="5">
    <source>
        <dbReference type="EMBL" id="CAF3368639.1"/>
    </source>
</evidence>
<gene>
    <name evidence="4" type="ORF">FME351_LOCUS5864</name>
    <name evidence="7" type="ORF">GRG538_LOCUS8925</name>
    <name evidence="8" type="ORF">HFQ381_LOCUS21268</name>
    <name evidence="6" type="ORF">KIK155_LOCUS6220</name>
    <name evidence="3" type="ORF">LUA448_LOCUS3735</name>
    <name evidence="11" type="ORF">QYT958_LOCUS10721</name>
    <name evidence="5" type="ORF">TIS948_LOCUS24843</name>
    <name evidence="12" type="ORF">TOA249_LOCUS18380</name>
    <name evidence="10" type="ORF">TSG867_LOCUS19902</name>
    <name evidence="9" type="ORF">UJA718_LOCUS24528</name>
</gene>
<comment type="caution">
    <text evidence="5">The sequence shown here is derived from an EMBL/GenBank/DDBJ whole genome shotgun (WGS) entry which is preliminary data.</text>
</comment>
<dbReference type="Proteomes" id="UP000663848">
    <property type="component" value="Unassembled WGS sequence"/>
</dbReference>
<dbReference type="EMBL" id="CAJNYT010000994">
    <property type="protein sequence ID" value="CAF3388931.1"/>
    <property type="molecule type" value="Genomic_DNA"/>
</dbReference>
<evidence type="ECO:0000313" key="3">
    <source>
        <dbReference type="EMBL" id="CAF3230885.1"/>
    </source>
</evidence>
<dbReference type="AlphaFoldDB" id="A0A817XJ17"/>
<evidence type="ECO:0000313" key="9">
    <source>
        <dbReference type="EMBL" id="CAF4475563.1"/>
    </source>
</evidence>
<dbReference type="Proteomes" id="UP000663872">
    <property type="component" value="Unassembled WGS sequence"/>
</dbReference>
<feature type="region of interest" description="Disordered" evidence="1">
    <location>
        <begin position="1"/>
        <end position="26"/>
    </location>
</feature>
<evidence type="ECO:0000313" key="13">
    <source>
        <dbReference type="Proteomes" id="UP000663825"/>
    </source>
</evidence>
<dbReference type="EMBL" id="CAJOBO010001889">
    <property type="protein sequence ID" value="CAF4416982.1"/>
    <property type="molecule type" value="Genomic_DNA"/>
</dbReference>
<dbReference type="Proteomes" id="UP000663869">
    <property type="component" value="Unassembled WGS sequence"/>
</dbReference>
<dbReference type="EMBL" id="CAJNYV010000758">
    <property type="protein sequence ID" value="CAF3380192.1"/>
    <property type="molecule type" value="Genomic_DNA"/>
</dbReference>
<dbReference type="Proteomes" id="UP000663851">
    <property type="component" value="Unassembled WGS sequence"/>
</dbReference>
<dbReference type="EMBL" id="CAJNXB010004307">
    <property type="protein sequence ID" value="CAF3368639.1"/>
    <property type="molecule type" value="Genomic_DNA"/>
</dbReference>
<organism evidence="5 13">
    <name type="scientific">Rotaria socialis</name>
    <dbReference type="NCBI Taxonomy" id="392032"/>
    <lineage>
        <taxon>Eukaryota</taxon>
        <taxon>Metazoa</taxon>
        <taxon>Spiralia</taxon>
        <taxon>Gnathifera</taxon>
        <taxon>Rotifera</taxon>
        <taxon>Eurotatoria</taxon>
        <taxon>Bdelloidea</taxon>
        <taxon>Philodinida</taxon>
        <taxon>Philodinidae</taxon>
        <taxon>Rotaria</taxon>
    </lineage>
</organism>
<keyword evidence="2" id="KW-0812">Transmembrane</keyword>
<feature type="transmembrane region" description="Helical" evidence="2">
    <location>
        <begin position="29"/>
        <end position="51"/>
    </location>
</feature>
<dbReference type="Proteomes" id="UP000663838">
    <property type="component" value="Unassembled WGS sequence"/>
</dbReference>
<accession>A0A817XJ17</accession>
<evidence type="ECO:0000256" key="1">
    <source>
        <dbReference type="SAM" id="MobiDB-lite"/>
    </source>
</evidence>